<gene>
    <name evidence="4" type="ORF">LQ327_21420</name>
</gene>
<dbReference type="SUPFAM" id="SSF53756">
    <property type="entry name" value="UDP-Glycosyltransferase/glycogen phosphorylase"/>
    <property type="match status" value="1"/>
</dbReference>
<evidence type="ECO:0000256" key="1">
    <source>
        <dbReference type="ARBA" id="ARBA00022676"/>
    </source>
</evidence>
<evidence type="ECO:0000256" key="2">
    <source>
        <dbReference type="ARBA" id="ARBA00022679"/>
    </source>
</evidence>
<dbReference type="InterPro" id="IPR028098">
    <property type="entry name" value="Glyco_trans_4-like_N"/>
</dbReference>
<evidence type="ECO:0000313" key="4">
    <source>
        <dbReference type="EMBL" id="MCD2195933.1"/>
    </source>
</evidence>
<sequence length="385" mass="39916">MPRVLHVSQPVDGGVAAYVAQVAADQRARGWDVVVACPPTGALPGALAAHGVAHRPWHARRDPGPWVPREAGSLVGVVRDVDPDLVHLHSAKAGLAGRLALRAAVPTLVQPHGWSWLAAAGPALRGAARQWERHAARWSDACVCVGPGEAQLARDARIPGPRALVHNGVDLTRFRPADAAARAAARDALGLEQGVPLAVCVGRVCRQKGQDVLLRAWPAVRGALPDARLVLVGDPGPGAPVTVAGVHGAGHVDDVRPWLAAADVVVLPSRWEGLSLALLEALATARPVVVTEVAGLVDAVGEGTGAHVPPDDPRALADAVVTRLSDPARCRAEGVAAGRHAQRFDVRRTLDGLAALTLRALARSAEERRATHVDGRGPLPSPAAG</sequence>
<reference evidence="4 5" key="1">
    <citation type="submission" date="2021-11" db="EMBL/GenBank/DDBJ databases">
        <title>Draft genome sequence of Actinomycetospora sp. SF1 isolated from the rhizosphere soil.</title>
        <authorList>
            <person name="Duangmal K."/>
            <person name="Chantavorakit T."/>
        </authorList>
    </citation>
    <scope>NUCLEOTIDE SEQUENCE [LARGE SCALE GENOMIC DNA]</scope>
    <source>
        <strain evidence="4 5">TBRC 5722</strain>
    </source>
</reference>
<feature type="domain" description="Glycosyltransferase subfamily 4-like N-terminal" evidence="3">
    <location>
        <begin position="13"/>
        <end position="173"/>
    </location>
</feature>
<organism evidence="4 5">
    <name type="scientific">Actinomycetospora endophytica</name>
    <dbReference type="NCBI Taxonomy" id="2291215"/>
    <lineage>
        <taxon>Bacteria</taxon>
        <taxon>Bacillati</taxon>
        <taxon>Actinomycetota</taxon>
        <taxon>Actinomycetes</taxon>
        <taxon>Pseudonocardiales</taxon>
        <taxon>Pseudonocardiaceae</taxon>
        <taxon>Actinomycetospora</taxon>
    </lineage>
</organism>
<dbReference type="Pfam" id="PF13439">
    <property type="entry name" value="Glyco_transf_4"/>
    <property type="match status" value="1"/>
</dbReference>
<dbReference type="RefSeq" id="WP_230737796.1">
    <property type="nucleotide sequence ID" value="NZ_JAJNDB010000005.1"/>
</dbReference>
<dbReference type="Gene3D" id="3.40.50.2000">
    <property type="entry name" value="Glycogen Phosphorylase B"/>
    <property type="match status" value="2"/>
</dbReference>
<keyword evidence="2 4" id="KW-0808">Transferase</keyword>
<proteinExistence type="predicted"/>
<dbReference type="EMBL" id="JAJNDB010000005">
    <property type="protein sequence ID" value="MCD2195933.1"/>
    <property type="molecule type" value="Genomic_DNA"/>
</dbReference>
<protein>
    <submittedName>
        <fullName evidence="4">Glycosyltransferase</fullName>
        <ecNumber evidence="4">2.4.-.-</ecNumber>
    </submittedName>
</protein>
<dbReference type="InterPro" id="IPR050194">
    <property type="entry name" value="Glycosyltransferase_grp1"/>
</dbReference>
<dbReference type="Pfam" id="PF13692">
    <property type="entry name" value="Glyco_trans_1_4"/>
    <property type="match status" value="1"/>
</dbReference>
<accession>A0ABS8PCH4</accession>
<comment type="caution">
    <text evidence="4">The sequence shown here is derived from an EMBL/GenBank/DDBJ whole genome shotgun (WGS) entry which is preliminary data.</text>
</comment>
<evidence type="ECO:0000313" key="5">
    <source>
        <dbReference type="Proteomes" id="UP001199469"/>
    </source>
</evidence>
<dbReference type="PANTHER" id="PTHR45947">
    <property type="entry name" value="SULFOQUINOVOSYL TRANSFERASE SQD2"/>
    <property type="match status" value="1"/>
</dbReference>
<dbReference type="PANTHER" id="PTHR45947:SF3">
    <property type="entry name" value="SULFOQUINOVOSYL TRANSFERASE SQD2"/>
    <property type="match status" value="1"/>
</dbReference>
<keyword evidence="1 4" id="KW-0328">Glycosyltransferase</keyword>
<dbReference type="EC" id="2.4.-.-" evidence="4"/>
<keyword evidence="5" id="KW-1185">Reference proteome</keyword>
<evidence type="ECO:0000259" key="3">
    <source>
        <dbReference type="Pfam" id="PF13439"/>
    </source>
</evidence>
<name>A0ABS8PCH4_9PSEU</name>
<dbReference type="GO" id="GO:0016757">
    <property type="term" value="F:glycosyltransferase activity"/>
    <property type="evidence" value="ECO:0007669"/>
    <property type="project" value="UniProtKB-KW"/>
</dbReference>
<dbReference type="Proteomes" id="UP001199469">
    <property type="component" value="Unassembled WGS sequence"/>
</dbReference>